<evidence type="ECO:0000313" key="2">
    <source>
        <dbReference type="Proteomes" id="UP000670152"/>
    </source>
</evidence>
<feature type="non-terminal residue" evidence="1">
    <location>
        <position position="298"/>
    </location>
</feature>
<accession>A0A836EZV5</accession>
<dbReference type="AlphaFoldDB" id="A0A836EZV5"/>
<dbReference type="EMBL" id="JAANIB010008621">
    <property type="protein sequence ID" value="KAG5323529.1"/>
    <property type="molecule type" value="Genomic_DNA"/>
</dbReference>
<name>A0A836EZV5_9HYME</name>
<organism evidence="1 2">
    <name type="scientific">Acromyrmex heyeri</name>
    <dbReference type="NCBI Taxonomy" id="230685"/>
    <lineage>
        <taxon>Eukaryota</taxon>
        <taxon>Metazoa</taxon>
        <taxon>Ecdysozoa</taxon>
        <taxon>Arthropoda</taxon>
        <taxon>Hexapoda</taxon>
        <taxon>Insecta</taxon>
        <taxon>Pterygota</taxon>
        <taxon>Neoptera</taxon>
        <taxon>Endopterygota</taxon>
        <taxon>Hymenoptera</taxon>
        <taxon>Apocrita</taxon>
        <taxon>Aculeata</taxon>
        <taxon>Formicoidea</taxon>
        <taxon>Formicidae</taxon>
        <taxon>Myrmicinae</taxon>
        <taxon>Acromyrmex</taxon>
    </lineage>
</organism>
<dbReference type="OrthoDB" id="7657299at2759"/>
<protein>
    <submittedName>
        <fullName evidence="1">HARB1 nuclease</fullName>
    </submittedName>
</protein>
<comment type="caution">
    <text evidence="1">The sequence shown here is derived from an EMBL/GenBank/DDBJ whole genome shotgun (WGS) entry which is preliminary data.</text>
</comment>
<dbReference type="Proteomes" id="UP000670152">
    <property type="component" value="Unassembled WGS sequence"/>
</dbReference>
<sequence length="298" mass="35593">IKIDNEFLDDSDDGYENENYISWRLPKQYIRDCKNSIEFYEYIPFRKQYRFDKRCVIDILLPLVNEQLLRTNNRGLPIFPLMQLLIIVNRDLKKYSQIFVSRIVARVSRILAFHVSTYINFFTQQYQRQNINRFYEIANFLYVIGCIDCTHVRIINPGGNNGEVFRNRKEWFSLNMQIGPRGFFGILLEDNGYPCRKYLMTSVLRPNNDAEVKYNVYIIGLRTKLSTSVTIICATAVLHNICIHHNIHQRKLKKNIYKMKYLRLVFKKKMVLGLDRRAFIITHFSYNIYMRALKILIL</sequence>
<proteinExistence type="predicted"/>
<keyword evidence="2" id="KW-1185">Reference proteome</keyword>
<gene>
    <name evidence="1" type="primary">Harbi1</name>
    <name evidence="1" type="ORF">G6Z77_0008297</name>
</gene>
<feature type="non-terminal residue" evidence="1">
    <location>
        <position position="1"/>
    </location>
</feature>
<evidence type="ECO:0000313" key="1">
    <source>
        <dbReference type="EMBL" id="KAG5323529.1"/>
    </source>
</evidence>
<reference evidence="1 2" key="1">
    <citation type="submission" date="2020-02" db="EMBL/GenBank/DDBJ databases">
        <title>Relaxed selection underlies rapid genomic changes in the transitions from sociality to social parasitism in ants.</title>
        <authorList>
            <person name="Bi X."/>
        </authorList>
    </citation>
    <scope>NUCLEOTIDE SEQUENCE [LARGE SCALE GENOMIC DNA]</scope>
    <source>
        <strain evidence="1">BGI-DK2014b</strain>
        <tissue evidence="1">Whole body</tissue>
    </source>
</reference>